<protein>
    <submittedName>
        <fullName evidence="1">Uncharacterized protein</fullName>
    </submittedName>
</protein>
<gene>
    <name evidence="1" type="ORF">METZ01_LOCUS133838</name>
</gene>
<organism evidence="1">
    <name type="scientific">marine metagenome</name>
    <dbReference type="NCBI Taxonomy" id="408172"/>
    <lineage>
        <taxon>unclassified sequences</taxon>
        <taxon>metagenomes</taxon>
        <taxon>ecological metagenomes</taxon>
    </lineage>
</organism>
<accession>A0A381YVK4</accession>
<dbReference type="AlphaFoldDB" id="A0A381YVK4"/>
<evidence type="ECO:0000313" key="1">
    <source>
        <dbReference type="EMBL" id="SVA80984.1"/>
    </source>
</evidence>
<name>A0A381YVK4_9ZZZZ</name>
<sequence length="95" mass="10999">METRRATNLTAVPLRFLIALQTQKALIRYYYGYKPISPIYPAARFRPIAPGRHSIGVLEETFQPLHLLLYQDLPTYSSPSKLLTSKWTRKYTQGN</sequence>
<dbReference type="EMBL" id="UINC01019161">
    <property type="protein sequence ID" value="SVA80984.1"/>
    <property type="molecule type" value="Genomic_DNA"/>
</dbReference>
<reference evidence="1" key="1">
    <citation type="submission" date="2018-05" db="EMBL/GenBank/DDBJ databases">
        <authorList>
            <person name="Lanie J.A."/>
            <person name="Ng W.-L."/>
            <person name="Kazmierczak K.M."/>
            <person name="Andrzejewski T.M."/>
            <person name="Davidsen T.M."/>
            <person name="Wayne K.J."/>
            <person name="Tettelin H."/>
            <person name="Glass J.I."/>
            <person name="Rusch D."/>
            <person name="Podicherti R."/>
            <person name="Tsui H.-C.T."/>
            <person name="Winkler M.E."/>
        </authorList>
    </citation>
    <scope>NUCLEOTIDE SEQUENCE</scope>
</reference>
<proteinExistence type="predicted"/>